<dbReference type="RefSeq" id="WP_135569415.1">
    <property type="nucleotide sequence ID" value="NZ_RQGK01000032.1"/>
</dbReference>
<evidence type="ECO:0000313" key="2">
    <source>
        <dbReference type="EMBL" id="TGL85612.1"/>
    </source>
</evidence>
<organism evidence="2 3">
    <name type="scientific">Leptospira yasudae</name>
    <dbReference type="NCBI Taxonomy" id="2202201"/>
    <lineage>
        <taxon>Bacteria</taxon>
        <taxon>Pseudomonadati</taxon>
        <taxon>Spirochaetota</taxon>
        <taxon>Spirochaetia</taxon>
        <taxon>Leptospirales</taxon>
        <taxon>Leptospiraceae</taxon>
        <taxon>Leptospira</taxon>
    </lineage>
</organism>
<protein>
    <submittedName>
        <fullName evidence="2">Transcriptional regulator</fullName>
    </submittedName>
</protein>
<dbReference type="Gene3D" id="3.40.50.880">
    <property type="match status" value="1"/>
</dbReference>
<proteinExistence type="predicted"/>
<dbReference type="InterPro" id="IPR052158">
    <property type="entry name" value="INH-QAR"/>
</dbReference>
<dbReference type="EMBL" id="RQGM01000028">
    <property type="protein sequence ID" value="TGL85612.1"/>
    <property type="molecule type" value="Genomic_DNA"/>
</dbReference>
<dbReference type="InterPro" id="IPR029062">
    <property type="entry name" value="Class_I_gatase-like"/>
</dbReference>
<dbReference type="Pfam" id="PF01965">
    <property type="entry name" value="DJ-1_PfpI"/>
    <property type="match status" value="1"/>
</dbReference>
<accession>A0A6N4QX95</accession>
<name>A0A6N4QX95_9LEPT</name>
<feature type="domain" description="DJ-1/PfpI" evidence="1">
    <location>
        <begin position="92"/>
        <end position="248"/>
    </location>
</feature>
<dbReference type="GO" id="GO:0006355">
    <property type="term" value="P:regulation of DNA-templated transcription"/>
    <property type="evidence" value="ECO:0007669"/>
    <property type="project" value="TreeGrafter"/>
</dbReference>
<reference evidence="2 3" key="1">
    <citation type="journal article" date="2019" name="PLoS Negl. Trop. Dis.">
        <title>Revisiting the worldwide diversity of Leptospira species in the environment.</title>
        <authorList>
            <person name="Vincent A.T."/>
            <person name="Schiettekatte O."/>
            <person name="Bourhy P."/>
            <person name="Veyrier F.J."/>
            <person name="Picardeau M."/>
        </authorList>
    </citation>
    <scope>NUCLEOTIDE SEQUENCE [LARGE SCALE GENOMIC DNA]</scope>
    <source>
        <strain evidence="2 3">201702445</strain>
    </source>
</reference>
<dbReference type="InterPro" id="IPR002818">
    <property type="entry name" value="DJ-1/PfpI"/>
</dbReference>
<dbReference type="PANTHER" id="PTHR43130">
    <property type="entry name" value="ARAC-FAMILY TRANSCRIPTIONAL REGULATOR"/>
    <property type="match status" value="1"/>
</dbReference>
<evidence type="ECO:0000259" key="1">
    <source>
        <dbReference type="Pfam" id="PF01965"/>
    </source>
</evidence>
<gene>
    <name evidence="2" type="ORF">EHQ83_07105</name>
</gene>
<sequence length="402" mass="44216">MKATQFNFHSPVLVPETFRKFATPRFTQLRIEFLLLGIVAILSCSVFADRRQAEISGADRKDEVQVSEKIPAYQSRFGRTRPVVAVVGDNYMTELTDYVIPYSVLTRSQSADVFALGTDSGLMNLYPALKIRPQESIASFDSRFPEGADYVVVPAVHHSDSTVLLNWLNRQASKGATVIGVCDGVWVVANAGLLKGKKATGFWYSLNDLEKKFKDTKWIRNRRYIADGNVVTTTAVTASIPVSLALVEAIAGKDRASKVARELGVSDWNPAHDSNRFRLTIGSVYTILSNTVSFWSHEKIGIGVAPGVDEIKLALVADAYSRTYRSQAVSFAASQDTIRTANGLNLIPDRVFGKDDAVDRMLPEFDSAPAVTALNQTLSQIAEIYGRSTAAFVALILEYPQY</sequence>
<dbReference type="Proteomes" id="UP000297613">
    <property type="component" value="Unassembled WGS sequence"/>
</dbReference>
<dbReference type="AlphaFoldDB" id="A0A6N4QX95"/>
<dbReference type="SUPFAM" id="SSF52317">
    <property type="entry name" value="Class I glutamine amidotransferase-like"/>
    <property type="match status" value="1"/>
</dbReference>
<comment type="caution">
    <text evidence="2">The sequence shown here is derived from an EMBL/GenBank/DDBJ whole genome shotgun (WGS) entry which is preliminary data.</text>
</comment>
<evidence type="ECO:0000313" key="3">
    <source>
        <dbReference type="Proteomes" id="UP000297613"/>
    </source>
</evidence>
<dbReference type="PANTHER" id="PTHR43130:SF2">
    <property type="entry name" value="DJ-1_PFPI DOMAIN-CONTAINING PROTEIN"/>
    <property type="match status" value="1"/>
</dbReference>